<evidence type="ECO:0000256" key="3">
    <source>
        <dbReference type="ARBA" id="ARBA00049244"/>
    </source>
</evidence>
<dbReference type="PANTHER" id="PTHR11076:SF33">
    <property type="entry name" value="DNA POLYMERASE KAPPA"/>
    <property type="match status" value="1"/>
</dbReference>
<dbReference type="Gene3D" id="3.30.1490.100">
    <property type="entry name" value="DNA polymerase, Y-family, little finger domain"/>
    <property type="match status" value="1"/>
</dbReference>
<accession>A0ABP5HJQ3</accession>
<comment type="subcellular location">
    <subcellularLocation>
        <location evidence="4">Cytoplasm</location>
    </subcellularLocation>
</comment>
<dbReference type="NCBIfam" id="NF002677">
    <property type="entry name" value="PRK02406.1"/>
    <property type="match status" value="1"/>
</dbReference>
<dbReference type="CDD" id="cd03586">
    <property type="entry name" value="PolY_Pol_IV_kappa"/>
    <property type="match status" value="1"/>
</dbReference>
<comment type="subunit">
    <text evidence="4">Monomer.</text>
</comment>
<feature type="binding site" evidence="4">
    <location>
        <position position="106"/>
    </location>
    <ligand>
        <name>Mg(2+)</name>
        <dbReference type="ChEBI" id="CHEBI:18420"/>
    </ligand>
</feature>
<evidence type="ECO:0000256" key="4">
    <source>
        <dbReference type="HAMAP-Rule" id="MF_01113"/>
    </source>
</evidence>
<dbReference type="InterPro" id="IPR001126">
    <property type="entry name" value="UmuC"/>
</dbReference>
<dbReference type="NCBIfam" id="NF003015">
    <property type="entry name" value="PRK03858.1"/>
    <property type="match status" value="1"/>
</dbReference>
<feature type="active site" evidence="4">
    <location>
        <position position="107"/>
    </location>
</feature>
<dbReference type="SUPFAM" id="SSF100879">
    <property type="entry name" value="Lesion bypass DNA polymerase (Y-family), little finger domain"/>
    <property type="match status" value="1"/>
</dbReference>
<evidence type="ECO:0000256" key="2">
    <source>
        <dbReference type="ARBA" id="ARBA00025589"/>
    </source>
</evidence>
<dbReference type="Pfam" id="PF11799">
    <property type="entry name" value="IMS_C"/>
    <property type="match status" value="1"/>
</dbReference>
<comment type="similarity">
    <text evidence="1 4">Belongs to the DNA polymerase type-Y family.</text>
</comment>
<keyword evidence="4" id="KW-0239">DNA-directed DNA polymerase</keyword>
<keyword evidence="4" id="KW-0234">DNA repair</keyword>
<dbReference type="InterPro" id="IPR024728">
    <property type="entry name" value="PolY_HhH_motif"/>
</dbReference>
<sequence length="400" mass="42816">MTATSAGREGTVLHADLDSFFASVEQRDDPTLRGRPVIVGGGVVMAASYEARAHGVRGGMGGRQALRLCPHAVVVRPRMGAYAAASKEVFAVFADTTPLVEGVSIDEAFLEVGGLRRIRGLPSSIAAGLRRDVRERVGLPISVGVARTTYLAKVASAMAKPDGLLVVPLDDERRFLHALPVEALWGVGPKTTERLHAVRLRTIADVARLEHAELATLVGPAAASHLLTLASGEDPRRVQTRARRRSMGAQHALGPTERSSEDVRAVLGALVDRVCGRVRDAGRTASTVVLRVRFADFTSSTASRTLTRPTAHTHVVLETALGLLDARDQEIRERGITLVGVQLSGLDDHGEQLALPLGESDTRPLDDVLDAVRDRYGSQAVRRAAQVGRRRPTAMPTLPD</sequence>
<gene>
    <name evidence="4 6" type="primary">dinB</name>
    <name evidence="6" type="ORF">GCM10009821_15110</name>
</gene>
<dbReference type="EMBL" id="BAAAPY010000004">
    <property type="protein sequence ID" value="GAA2076712.1"/>
    <property type="molecule type" value="Genomic_DNA"/>
</dbReference>
<dbReference type="InterPro" id="IPR043128">
    <property type="entry name" value="Rev_trsase/Diguanyl_cyclase"/>
</dbReference>
<comment type="catalytic activity">
    <reaction evidence="3 4">
        <text>DNA(n) + a 2'-deoxyribonucleoside 5'-triphosphate = DNA(n+1) + diphosphate</text>
        <dbReference type="Rhea" id="RHEA:22508"/>
        <dbReference type="Rhea" id="RHEA-COMP:17339"/>
        <dbReference type="Rhea" id="RHEA-COMP:17340"/>
        <dbReference type="ChEBI" id="CHEBI:33019"/>
        <dbReference type="ChEBI" id="CHEBI:61560"/>
        <dbReference type="ChEBI" id="CHEBI:173112"/>
        <dbReference type="EC" id="2.7.7.7"/>
    </reaction>
</comment>
<feature type="domain" description="UmuC" evidence="5">
    <location>
        <begin position="12"/>
        <end position="188"/>
    </location>
</feature>
<evidence type="ECO:0000313" key="6">
    <source>
        <dbReference type="EMBL" id="GAA2076712.1"/>
    </source>
</evidence>
<dbReference type="InterPro" id="IPR043502">
    <property type="entry name" value="DNA/RNA_pol_sf"/>
</dbReference>
<dbReference type="EC" id="2.7.7.7" evidence="4"/>
<keyword evidence="4" id="KW-0515">Mutator protein</keyword>
<dbReference type="Pfam" id="PF00817">
    <property type="entry name" value="IMS"/>
    <property type="match status" value="1"/>
</dbReference>
<organism evidence="6 7">
    <name type="scientific">Aeromicrobium halocynthiae</name>
    <dbReference type="NCBI Taxonomy" id="560557"/>
    <lineage>
        <taxon>Bacteria</taxon>
        <taxon>Bacillati</taxon>
        <taxon>Actinomycetota</taxon>
        <taxon>Actinomycetes</taxon>
        <taxon>Propionibacteriales</taxon>
        <taxon>Nocardioidaceae</taxon>
        <taxon>Aeromicrobium</taxon>
    </lineage>
</organism>
<keyword evidence="4" id="KW-0460">Magnesium</keyword>
<dbReference type="Proteomes" id="UP001501480">
    <property type="component" value="Unassembled WGS sequence"/>
</dbReference>
<dbReference type="InterPro" id="IPR022880">
    <property type="entry name" value="DNApol_IV"/>
</dbReference>
<feature type="binding site" evidence="4">
    <location>
        <position position="16"/>
    </location>
    <ligand>
        <name>Mg(2+)</name>
        <dbReference type="ChEBI" id="CHEBI:18420"/>
    </ligand>
</feature>
<dbReference type="InterPro" id="IPR050116">
    <property type="entry name" value="DNA_polymerase-Y"/>
</dbReference>
<proteinExistence type="inferred from homology"/>
<keyword evidence="4" id="KW-0235">DNA replication</keyword>
<reference evidence="7" key="1">
    <citation type="journal article" date="2019" name="Int. J. Syst. Evol. Microbiol.">
        <title>The Global Catalogue of Microorganisms (GCM) 10K type strain sequencing project: providing services to taxonomists for standard genome sequencing and annotation.</title>
        <authorList>
            <consortium name="The Broad Institute Genomics Platform"/>
            <consortium name="The Broad Institute Genome Sequencing Center for Infectious Disease"/>
            <person name="Wu L."/>
            <person name="Ma J."/>
        </authorList>
    </citation>
    <scope>NUCLEOTIDE SEQUENCE [LARGE SCALE GENOMIC DNA]</scope>
    <source>
        <strain evidence="7">JCM 15749</strain>
    </source>
</reference>
<comment type="function">
    <text evidence="2 4">Poorly processive, error-prone DNA polymerase involved in untargeted mutagenesis. Copies undamaged DNA at stalled replication forks, which arise in vivo from mismatched or misaligned primer ends. These misaligned primers can be extended by PolIV. Exhibits no 3'-5' exonuclease (proofreading) activity. May be involved in translesional synthesis, in conjunction with the beta clamp from PolIII.</text>
</comment>
<keyword evidence="7" id="KW-1185">Reference proteome</keyword>
<feature type="site" description="Substrate discrimination" evidence="4">
    <location>
        <position position="21"/>
    </location>
</feature>
<evidence type="ECO:0000313" key="7">
    <source>
        <dbReference type="Proteomes" id="UP001501480"/>
    </source>
</evidence>
<comment type="cofactor">
    <cofactor evidence="4">
        <name>Mg(2+)</name>
        <dbReference type="ChEBI" id="CHEBI:18420"/>
    </cofactor>
    <text evidence="4">Binds 2 magnesium ions per subunit.</text>
</comment>
<dbReference type="SUPFAM" id="SSF56672">
    <property type="entry name" value="DNA/RNA polymerases"/>
    <property type="match status" value="1"/>
</dbReference>
<dbReference type="HAMAP" id="MF_01113">
    <property type="entry name" value="DNApol_IV"/>
    <property type="match status" value="1"/>
</dbReference>
<dbReference type="InterPro" id="IPR036775">
    <property type="entry name" value="DNA_pol_Y-fam_lit_finger_sf"/>
</dbReference>
<dbReference type="PROSITE" id="PS50173">
    <property type="entry name" value="UMUC"/>
    <property type="match status" value="1"/>
</dbReference>
<dbReference type="Gene3D" id="3.40.1170.60">
    <property type="match status" value="1"/>
</dbReference>
<protein>
    <recommendedName>
        <fullName evidence="4">DNA polymerase IV</fullName>
        <shortName evidence="4">Pol IV</shortName>
        <ecNumber evidence="4">2.7.7.7</ecNumber>
    </recommendedName>
</protein>
<dbReference type="RefSeq" id="WP_344326543.1">
    <property type="nucleotide sequence ID" value="NZ_BAAAPY010000004.1"/>
</dbReference>
<dbReference type="Gene3D" id="3.30.70.270">
    <property type="match status" value="1"/>
</dbReference>
<keyword evidence="4" id="KW-0238">DNA-binding</keyword>
<dbReference type="PANTHER" id="PTHR11076">
    <property type="entry name" value="DNA REPAIR POLYMERASE UMUC / TRANSFERASE FAMILY MEMBER"/>
    <property type="match status" value="1"/>
</dbReference>
<dbReference type="Pfam" id="PF11798">
    <property type="entry name" value="IMS_HHH"/>
    <property type="match status" value="1"/>
</dbReference>
<dbReference type="Gene3D" id="1.10.150.20">
    <property type="entry name" value="5' to 3' exonuclease, C-terminal subdomain"/>
    <property type="match status" value="1"/>
</dbReference>
<evidence type="ECO:0000259" key="5">
    <source>
        <dbReference type="PROSITE" id="PS50173"/>
    </source>
</evidence>
<dbReference type="InterPro" id="IPR017961">
    <property type="entry name" value="DNA_pol_Y-fam_little_finger"/>
</dbReference>
<keyword evidence="4" id="KW-0808">Transferase</keyword>
<keyword evidence="4" id="KW-0479">Metal-binding</keyword>
<name>A0ABP5HJQ3_9ACTN</name>
<evidence type="ECO:0000256" key="1">
    <source>
        <dbReference type="ARBA" id="ARBA00010945"/>
    </source>
</evidence>
<keyword evidence="4" id="KW-0963">Cytoplasm</keyword>
<keyword evidence="4" id="KW-0227">DNA damage</keyword>
<comment type="caution">
    <text evidence="6">The sequence shown here is derived from an EMBL/GenBank/DDBJ whole genome shotgun (WGS) entry which is preliminary data.</text>
</comment>
<keyword evidence="4" id="KW-0548">Nucleotidyltransferase</keyword>